<keyword evidence="9" id="KW-1185">Reference proteome</keyword>
<organism evidence="8 9">
    <name type="scientific">Hanamia caeni</name>
    <dbReference type="NCBI Taxonomy" id="2294116"/>
    <lineage>
        <taxon>Bacteria</taxon>
        <taxon>Pseudomonadati</taxon>
        <taxon>Bacteroidota</taxon>
        <taxon>Chitinophagia</taxon>
        <taxon>Chitinophagales</taxon>
        <taxon>Chitinophagaceae</taxon>
        <taxon>Hanamia</taxon>
    </lineage>
</organism>
<keyword evidence="6 7" id="KW-0472">Membrane</keyword>
<dbReference type="EMBL" id="RJJR01000001">
    <property type="protein sequence ID" value="RNI39759.1"/>
    <property type="molecule type" value="Genomic_DNA"/>
</dbReference>
<protein>
    <submittedName>
        <fullName evidence="8">DoxX family membrane protein</fullName>
    </submittedName>
</protein>
<dbReference type="InterPro" id="IPR051907">
    <property type="entry name" value="DoxX-like_oxidoreductase"/>
</dbReference>
<evidence type="ECO:0000256" key="5">
    <source>
        <dbReference type="ARBA" id="ARBA00022989"/>
    </source>
</evidence>
<feature type="transmembrane region" description="Helical" evidence="7">
    <location>
        <begin position="16"/>
        <end position="37"/>
    </location>
</feature>
<proteinExistence type="inferred from homology"/>
<evidence type="ECO:0000313" key="9">
    <source>
        <dbReference type="Proteomes" id="UP000267223"/>
    </source>
</evidence>
<dbReference type="PANTHER" id="PTHR33452">
    <property type="entry name" value="OXIDOREDUCTASE CATD-RELATED"/>
    <property type="match status" value="1"/>
</dbReference>
<dbReference type="PANTHER" id="PTHR33452:SF1">
    <property type="entry name" value="INNER MEMBRANE PROTEIN YPHA-RELATED"/>
    <property type="match status" value="1"/>
</dbReference>
<comment type="similarity">
    <text evidence="2">Belongs to the DoxX family.</text>
</comment>
<name>A0A3M9NPQ7_9BACT</name>
<dbReference type="OrthoDB" id="677227at2"/>
<evidence type="ECO:0000256" key="3">
    <source>
        <dbReference type="ARBA" id="ARBA00022475"/>
    </source>
</evidence>
<keyword evidence="5 7" id="KW-1133">Transmembrane helix</keyword>
<evidence type="ECO:0000256" key="1">
    <source>
        <dbReference type="ARBA" id="ARBA00004651"/>
    </source>
</evidence>
<gene>
    <name evidence="8" type="ORF">EFY79_00170</name>
</gene>
<feature type="transmembrane region" description="Helical" evidence="7">
    <location>
        <begin position="85"/>
        <end position="101"/>
    </location>
</feature>
<accession>A0A3M9NPQ7</accession>
<feature type="transmembrane region" description="Helical" evidence="7">
    <location>
        <begin position="58"/>
        <end position="79"/>
    </location>
</feature>
<evidence type="ECO:0000256" key="6">
    <source>
        <dbReference type="ARBA" id="ARBA00023136"/>
    </source>
</evidence>
<evidence type="ECO:0000256" key="2">
    <source>
        <dbReference type="ARBA" id="ARBA00006679"/>
    </source>
</evidence>
<dbReference type="AlphaFoldDB" id="A0A3M9NPQ7"/>
<reference evidence="8 9" key="1">
    <citation type="submission" date="2018-11" db="EMBL/GenBank/DDBJ databases">
        <title>Draft genome sequence of Ferruginibacter sp. BO-59.</title>
        <authorList>
            <person name="Im W.T."/>
        </authorList>
    </citation>
    <scope>NUCLEOTIDE SEQUENCE [LARGE SCALE GENOMIC DNA]</scope>
    <source>
        <strain evidence="8 9">BO-59</strain>
    </source>
</reference>
<comment type="subcellular location">
    <subcellularLocation>
        <location evidence="1">Cell membrane</location>
        <topology evidence="1">Multi-pass membrane protein</topology>
    </subcellularLocation>
</comment>
<evidence type="ECO:0000256" key="4">
    <source>
        <dbReference type="ARBA" id="ARBA00022692"/>
    </source>
</evidence>
<dbReference type="GO" id="GO:0005886">
    <property type="term" value="C:plasma membrane"/>
    <property type="evidence" value="ECO:0007669"/>
    <property type="project" value="UniProtKB-SubCell"/>
</dbReference>
<keyword evidence="3" id="KW-1003">Cell membrane</keyword>
<dbReference type="Pfam" id="PF07681">
    <property type="entry name" value="DoxX"/>
    <property type="match status" value="1"/>
</dbReference>
<keyword evidence="4 7" id="KW-0812">Transmembrane</keyword>
<feature type="transmembrane region" description="Helical" evidence="7">
    <location>
        <begin position="113"/>
        <end position="134"/>
    </location>
</feature>
<comment type="caution">
    <text evidence="8">The sequence shown here is derived from an EMBL/GenBank/DDBJ whole genome shotgun (WGS) entry which is preliminary data.</text>
</comment>
<dbReference type="InterPro" id="IPR032808">
    <property type="entry name" value="DoxX"/>
</dbReference>
<dbReference type="Proteomes" id="UP000267223">
    <property type="component" value="Unassembled WGS sequence"/>
</dbReference>
<dbReference type="RefSeq" id="WP_123118650.1">
    <property type="nucleotide sequence ID" value="NZ_RJJR01000001.1"/>
</dbReference>
<sequence>MTEKPVTEKTSLSQPLWLTVVRIILGLILFWKGIVFIRDTESLQALIANTGIGVFSKNAEALTFIIAYLTLLCGLLILTGLFTKTASIVQIPILFIAVFFVNSKNIGESTSEFILSIVVFLLLILFAIKGSGILSADEFFRTYHKAGPETGNTDRLASKL</sequence>
<evidence type="ECO:0000313" key="8">
    <source>
        <dbReference type="EMBL" id="RNI39759.1"/>
    </source>
</evidence>
<evidence type="ECO:0000256" key="7">
    <source>
        <dbReference type="SAM" id="Phobius"/>
    </source>
</evidence>